<feature type="transmembrane region" description="Helical" evidence="6">
    <location>
        <begin position="39"/>
        <end position="58"/>
    </location>
</feature>
<keyword evidence="5" id="KW-0046">Antibiotic resistance</keyword>
<feature type="transmembrane region" description="Helical" evidence="6">
    <location>
        <begin position="250"/>
        <end position="269"/>
    </location>
</feature>
<comment type="subcellular location">
    <subcellularLocation>
        <location evidence="1">Membrane</location>
        <topology evidence="1">Multi-pass membrane protein</topology>
    </subcellularLocation>
</comment>
<evidence type="ECO:0000313" key="9">
    <source>
        <dbReference type="Proteomes" id="UP001319861"/>
    </source>
</evidence>
<dbReference type="Pfam" id="PF01061">
    <property type="entry name" value="ABC2_membrane"/>
    <property type="match status" value="1"/>
</dbReference>
<feature type="transmembrane region" description="Helical" evidence="6">
    <location>
        <begin position="70"/>
        <end position="89"/>
    </location>
</feature>
<dbReference type="InterPro" id="IPR013525">
    <property type="entry name" value="ABC2_TM"/>
</dbReference>
<organism evidence="8 9">
    <name type="scientific">Sinomonas cyclohexanicum</name>
    <name type="common">Corynebacterium cyclohexanicum</name>
    <dbReference type="NCBI Taxonomy" id="322009"/>
    <lineage>
        <taxon>Bacteria</taxon>
        <taxon>Bacillati</taxon>
        <taxon>Actinomycetota</taxon>
        <taxon>Actinomycetes</taxon>
        <taxon>Micrococcales</taxon>
        <taxon>Micrococcaceae</taxon>
        <taxon>Sinomonas</taxon>
    </lineage>
</organism>
<feature type="domain" description="ABC-2 type transporter transmembrane" evidence="7">
    <location>
        <begin position="23"/>
        <end position="221"/>
    </location>
</feature>
<feature type="transmembrane region" description="Helical" evidence="6">
    <location>
        <begin position="122"/>
        <end position="145"/>
    </location>
</feature>
<evidence type="ECO:0000256" key="4">
    <source>
        <dbReference type="ARBA" id="ARBA00023136"/>
    </source>
</evidence>
<keyword evidence="9" id="KW-1185">Reference proteome</keyword>
<evidence type="ECO:0000256" key="3">
    <source>
        <dbReference type="ARBA" id="ARBA00022989"/>
    </source>
</evidence>
<keyword evidence="3 6" id="KW-1133">Transmembrane helix</keyword>
<evidence type="ECO:0000313" key="8">
    <source>
        <dbReference type="EMBL" id="BCT74832.1"/>
    </source>
</evidence>
<keyword evidence="2 6" id="KW-0812">Transmembrane</keyword>
<name>A0ABM7PRL9_SINCY</name>
<dbReference type="InterPro" id="IPR051328">
    <property type="entry name" value="T7SS_ABC-Transporter"/>
</dbReference>
<reference evidence="8 9" key="1">
    <citation type="journal article" date="2021" name="J. Biosci. Bioeng.">
        <title>Identification and characterization of a chc gene cluster responsible for the aromatization pathway of cyclohexanecarboxylate degradation in Sinomonas cyclohexanicum ATCC 51369.</title>
        <authorList>
            <person name="Yamamoto T."/>
            <person name="Hasegawa Y."/>
            <person name="Lau P.C.K."/>
            <person name="Iwaki H."/>
        </authorList>
    </citation>
    <scope>NUCLEOTIDE SEQUENCE [LARGE SCALE GENOMIC DNA]</scope>
    <source>
        <strain evidence="8 9">ATCC 51369</strain>
    </source>
</reference>
<gene>
    <name evidence="8" type="ORF">SCMU_06740</name>
</gene>
<evidence type="ECO:0000256" key="6">
    <source>
        <dbReference type="SAM" id="Phobius"/>
    </source>
</evidence>
<sequence length="278" mass="29733">MTALPERRLSPTARRGRGLAGALWAQSRAEVVKVLRTPEYLVGVVVLPAILFSMFGLAQSSQKLPSGTGVGVILFGSFACYGVVSQSLFSMGGDIAQERAKGWLRRLFATPMPMMAYFVGKLVLNIVFSVAIVLLISAVALVGGIRFELGPWAGASATAVAGSIAFATTGTAIAYWVRTRAATTIVNLVFLPLSFLSGYFMPLSALPKVFGDIAPWMPTHHLGMLVWTSLAPKEELGFLGVTADFSPLRSWAIVVGWSVVLAVVTALGYRRAARREQP</sequence>
<dbReference type="PIRSF" id="PIRSF006648">
    <property type="entry name" value="DrrB"/>
    <property type="match status" value="1"/>
</dbReference>
<keyword evidence="4 6" id="KW-0472">Membrane</keyword>
<evidence type="ECO:0000256" key="5">
    <source>
        <dbReference type="ARBA" id="ARBA00023251"/>
    </source>
</evidence>
<evidence type="ECO:0000259" key="7">
    <source>
        <dbReference type="Pfam" id="PF01061"/>
    </source>
</evidence>
<dbReference type="EMBL" id="AP024525">
    <property type="protein sequence ID" value="BCT74832.1"/>
    <property type="molecule type" value="Genomic_DNA"/>
</dbReference>
<feature type="transmembrane region" description="Helical" evidence="6">
    <location>
        <begin position="182"/>
        <end position="201"/>
    </location>
</feature>
<dbReference type="PANTHER" id="PTHR43077">
    <property type="entry name" value="TRANSPORT PERMEASE YVFS-RELATED"/>
    <property type="match status" value="1"/>
</dbReference>
<dbReference type="InterPro" id="IPR000412">
    <property type="entry name" value="ABC_2_transport"/>
</dbReference>
<dbReference type="PANTHER" id="PTHR43077:SF11">
    <property type="entry name" value="TRANSPORT PERMEASE YVFS-RELATED"/>
    <property type="match status" value="1"/>
</dbReference>
<dbReference type="RefSeq" id="WP_229231591.1">
    <property type="nucleotide sequence ID" value="NZ_AP024525.1"/>
</dbReference>
<evidence type="ECO:0000256" key="1">
    <source>
        <dbReference type="ARBA" id="ARBA00004141"/>
    </source>
</evidence>
<accession>A0ABM7PRL9</accession>
<evidence type="ECO:0000256" key="2">
    <source>
        <dbReference type="ARBA" id="ARBA00022692"/>
    </source>
</evidence>
<dbReference type="Proteomes" id="UP001319861">
    <property type="component" value="Chromosome"/>
</dbReference>
<feature type="transmembrane region" description="Helical" evidence="6">
    <location>
        <begin position="152"/>
        <end position="176"/>
    </location>
</feature>
<protein>
    <submittedName>
        <fullName evidence="8">ABC transporter</fullName>
    </submittedName>
</protein>
<proteinExistence type="predicted"/>